<accession>A0A4U0PJ08</accession>
<comment type="caution">
    <text evidence="1">The sequence shown here is derived from an EMBL/GenBank/DDBJ whole genome shotgun (WGS) entry which is preliminary data.</text>
</comment>
<name>A0A4U0PJ08_9SPHI</name>
<gene>
    <name evidence="1" type="ORF">FAZ15_00830</name>
</gene>
<dbReference type="OrthoDB" id="710396at2"/>
<sequence length="102" mass="11632">MKSIINIDVPSFYRSNYKILSWTIAELTDNGTTTSVQEDSVTDKEDIKEAIKDHIDNIIVVIQENGDLVDYEVKLSSNLVEPNSKAQFNEVFHEYYTGDQSI</sequence>
<reference evidence="1 2" key="1">
    <citation type="submission" date="2019-04" db="EMBL/GenBank/DDBJ databases">
        <title>Sphingobacterium olei sp. nov., isolated from oil-contaminated soil.</title>
        <authorList>
            <person name="Liu B."/>
        </authorList>
    </citation>
    <scope>NUCLEOTIDE SEQUENCE [LARGE SCALE GENOMIC DNA]</scope>
    <source>
        <strain evidence="1 2">HAL-9</strain>
    </source>
</reference>
<dbReference type="Proteomes" id="UP000306808">
    <property type="component" value="Unassembled WGS sequence"/>
</dbReference>
<proteinExistence type="predicted"/>
<dbReference type="EMBL" id="SUME01000001">
    <property type="protein sequence ID" value="TJZ62884.1"/>
    <property type="molecule type" value="Genomic_DNA"/>
</dbReference>
<evidence type="ECO:0000313" key="1">
    <source>
        <dbReference type="EMBL" id="TJZ62884.1"/>
    </source>
</evidence>
<evidence type="ECO:0000313" key="2">
    <source>
        <dbReference type="Proteomes" id="UP000306808"/>
    </source>
</evidence>
<dbReference type="AlphaFoldDB" id="A0A4U0PJ08"/>
<dbReference type="RefSeq" id="WP_136899191.1">
    <property type="nucleotide sequence ID" value="NZ_SUME01000001.1"/>
</dbReference>
<organism evidence="1 2">
    <name type="scientific">Sphingobacterium olei</name>
    <dbReference type="NCBI Taxonomy" id="2571155"/>
    <lineage>
        <taxon>Bacteria</taxon>
        <taxon>Pseudomonadati</taxon>
        <taxon>Bacteroidota</taxon>
        <taxon>Sphingobacteriia</taxon>
        <taxon>Sphingobacteriales</taxon>
        <taxon>Sphingobacteriaceae</taxon>
        <taxon>Sphingobacterium</taxon>
    </lineage>
</organism>
<protein>
    <submittedName>
        <fullName evidence="1">Uncharacterized protein</fullName>
    </submittedName>
</protein>
<keyword evidence="2" id="KW-1185">Reference proteome</keyword>